<dbReference type="CDD" id="cd00051">
    <property type="entry name" value="EFh"/>
    <property type="match status" value="2"/>
</dbReference>
<proteinExistence type="predicted"/>
<evidence type="ECO:0000313" key="4">
    <source>
        <dbReference type="EMBL" id="KAJ8309798.1"/>
    </source>
</evidence>
<keyword evidence="2" id="KW-0106">Calcium</keyword>
<evidence type="ECO:0000256" key="1">
    <source>
        <dbReference type="ARBA" id="ARBA00022737"/>
    </source>
</evidence>
<dbReference type="InterPro" id="IPR011992">
    <property type="entry name" value="EF-hand-dom_pair"/>
</dbReference>
<dbReference type="InterPro" id="IPR018247">
    <property type="entry name" value="EF_Hand_1_Ca_BS"/>
</dbReference>
<dbReference type="EMBL" id="JARBDR010000640">
    <property type="protein sequence ID" value="KAJ8309798.1"/>
    <property type="molecule type" value="Genomic_DNA"/>
</dbReference>
<dbReference type="PANTHER" id="PTHR23048:SF0">
    <property type="entry name" value="CALMODULIN LIKE 3"/>
    <property type="match status" value="1"/>
</dbReference>
<evidence type="ECO:0000313" key="5">
    <source>
        <dbReference type="Proteomes" id="UP001217089"/>
    </source>
</evidence>
<comment type="caution">
    <text evidence="4">The sequence shown here is derived from an EMBL/GenBank/DDBJ whole genome shotgun (WGS) entry which is preliminary data.</text>
</comment>
<name>A0ABQ9EXC1_TEGGR</name>
<dbReference type="PROSITE" id="PS00018">
    <property type="entry name" value="EF_HAND_1"/>
    <property type="match status" value="2"/>
</dbReference>
<dbReference type="Gene3D" id="1.10.238.10">
    <property type="entry name" value="EF-hand"/>
    <property type="match status" value="2"/>
</dbReference>
<dbReference type="InterPro" id="IPR002048">
    <property type="entry name" value="EF_hand_dom"/>
</dbReference>
<accession>A0ABQ9EXC1</accession>
<keyword evidence="1" id="KW-0677">Repeat</keyword>
<sequence length="166" mass="19261">MSVDLNIIMALIETFQGKSPKIDEVDTSTDMVVRELTTEERKELKEMFSKHDDNGDNRISIREARSLLKALGMKPTLKDIRDWMRKLGDNNGDDYLSFKEFENLIKHHISTMEYEEAMMRARSEETNVPNPEEEADRLIEEADLDGDGEIDYKEFCHVLYGTGNHE</sequence>
<reference evidence="4 5" key="1">
    <citation type="submission" date="2022-12" db="EMBL/GenBank/DDBJ databases">
        <title>Chromosome-level genome of Tegillarca granosa.</title>
        <authorList>
            <person name="Kim J."/>
        </authorList>
    </citation>
    <scope>NUCLEOTIDE SEQUENCE [LARGE SCALE GENOMIC DNA]</scope>
    <source>
        <strain evidence="4">Teg-2019</strain>
        <tissue evidence="4">Adductor muscle</tissue>
    </source>
</reference>
<evidence type="ECO:0000256" key="2">
    <source>
        <dbReference type="ARBA" id="ARBA00022837"/>
    </source>
</evidence>
<organism evidence="4 5">
    <name type="scientific">Tegillarca granosa</name>
    <name type="common">Malaysian cockle</name>
    <name type="synonym">Anadara granosa</name>
    <dbReference type="NCBI Taxonomy" id="220873"/>
    <lineage>
        <taxon>Eukaryota</taxon>
        <taxon>Metazoa</taxon>
        <taxon>Spiralia</taxon>
        <taxon>Lophotrochozoa</taxon>
        <taxon>Mollusca</taxon>
        <taxon>Bivalvia</taxon>
        <taxon>Autobranchia</taxon>
        <taxon>Pteriomorphia</taxon>
        <taxon>Arcoida</taxon>
        <taxon>Arcoidea</taxon>
        <taxon>Arcidae</taxon>
        <taxon>Tegillarca</taxon>
    </lineage>
</organism>
<dbReference type="InterPro" id="IPR050230">
    <property type="entry name" value="CALM/Myosin/TropC-like"/>
</dbReference>
<gene>
    <name evidence="4" type="ORF">KUTeg_011663</name>
</gene>
<feature type="domain" description="EF-hand" evidence="3">
    <location>
        <begin position="130"/>
        <end position="165"/>
    </location>
</feature>
<dbReference type="Pfam" id="PF13499">
    <property type="entry name" value="EF-hand_7"/>
    <property type="match status" value="2"/>
</dbReference>
<dbReference type="Proteomes" id="UP001217089">
    <property type="component" value="Unassembled WGS sequence"/>
</dbReference>
<keyword evidence="5" id="KW-1185">Reference proteome</keyword>
<dbReference type="PANTHER" id="PTHR23048">
    <property type="entry name" value="MYOSIN LIGHT CHAIN 1, 3"/>
    <property type="match status" value="1"/>
</dbReference>
<dbReference type="PROSITE" id="PS50222">
    <property type="entry name" value="EF_HAND_2"/>
    <property type="match status" value="2"/>
</dbReference>
<evidence type="ECO:0000259" key="3">
    <source>
        <dbReference type="PROSITE" id="PS50222"/>
    </source>
</evidence>
<dbReference type="SUPFAM" id="SSF47473">
    <property type="entry name" value="EF-hand"/>
    <property type="match status" value="1"/>
</dbReference>
<protein>
    <recommendedName>
        <fullName evidence="3">EF-hand domain-containing protein</fullName>
    </recommendedName>
</protein>
<feature type="domain" description="EF-hand" evidence="3">
    <location>
        <begin position="39"/>
        <end position="74"/>
    </location>
</feature>
<dbReference type="SMART" id="SM00054">
    <property type="entry name" value="EFh"/>
    <property type="match status" value="3"/>
</dbReference>